<dbReference type="VEuPathDB" id="FungiDB:A9K55_001447"/>
<name>A0A2H4ST35_CORMI</name>
<dbReference type="InterPro" id="IPR011051">
    <property type="entry name" value="RmlC_Cupin_sf"/>
</dbReference>
<dbReference type="Pfam" id="PF07883">
    <property type="entry name" value="Cupin_2"/>
    <property type="match status" value="1"/>
</dbReference>
<protein>
    <submittedName>
        <fullName evidence="2">Cupin, RmlC-type</fullName>
    </submittedName>
</protein>
<dbReference type="EMBL" id="CP023326">
    <property type="protein sequence ID" value="ATY66261.1"/>
    <property type="molecule type" value="Genomic_DNA"/>
</dbReference>
<dbReference type="CDD" id="cd02208">
    <property type="entry name" value="cupin_RmlC-like"/>
    <property type="match status" value="1"/>
</dbReference>
<evidence type="ECO:0000313" key="2">
    <source>
        <dbReference type="EMBL" id="ATY66261.1"/>
    </source>
</evidence>
<organism evidence="2 3">
    <name type="scientific">Cordyceps militaris</name>
    <name type="common">Caterpillar fungus</name>
    <name type="synonym">Clavaria militaris</name>
    <dbReference type="NCBI Taxonomy" id="73501"/>
    <lineage>
        <taxon>Eukaryota</taxon>
        <taxon>Fungi</taxon>
        <taxon>Dikarya</taxon>
        <taxon>Ascomycota</taxon>
        <taxon>Pezizomycotina</taxon>
        <taxon>Sordariomycetes</taxon>
        <taxon>Hypocreomycetidae</taxon>
        <taxon>Hypocreales</taxon>
        <taxon>Cordycipitaceae</taxon>
        <taxon>Cordyceps</taxon>
    </lineage>
</organism>
<evidence type="ECO:0000259" key="1">
    <source>
        <dbReference type="Pfam" id="PF07883"/>
    </source>
</evidence>
<evidence type="ECO:0000313" key="3">
    <source>
        <dbReference type="Proteomes" id="UP000323067"/>
    </source>
</evidence>
<dbReference type="Proteomes" id="UP000323067">
    <property type="component" value="Chromosome iii"/>
</dbReference>
<dbReference type="VEuPathDB" id="FungiDB:CCM_00702"/>
<dbReference type="Gene3D" id="2.60.120.10">
    <property type="entry name" value="Jelly Rolls"/>
    <property type="match status" value="1"/>
</dbReference>
<dbReference type="InterPro" id="IPR014710">
    <property type="entry name" value="RmlC-like_jellyroll"/>
</dbReference>
<dbReference type="AlphaFoldDB" id="A0A2H4ST35"/>
<sequence>MSTNDIPSVVTRPLPNAVTYDLTVRDRVTITLPPHSAWSSGLHWHEDHDEYLAVVQGRIHVKLGDEECIVNAGQPEVHIPRHAWHSWRRAEADGNDVVVVERTDPADLQKAVFFWNLNGVVLDAPALDAKMTRLPSWLRGLLVDWWVTMSLFVIFHHLDNWPVLVNVPEILRPLVPGFGQSMVSQVSQKVDWLCTHTTLGLATLVGRLFGVAPVQRRYTPASIFAQWGDGQDKNKKIS</sequence>
<gene>
    <name evidence="2" type="ORF">A9K55_001447</name>
</gene>
<accession>A0A2H4ST35</accession>
<dbReference type="InterPro" id="IPR013096">
    <property type="entry name" value="Cupin_2"/>
</dbReference>
<reference evidence="2 3" key="1">
    <citation type="journal article" date="2017" name="BMC Genomics">
        <title>Chromosome level assembly and secondary metabolite potential of the parasitic fungus Cordyceps militaris.</title>
        <authorList>
            <person name="Kramer G.J."/>
            <person name="Nodwell J.R."/>
        </authorList>
    </citation>
    <scope>NUCLEOTIDE SEQUENCE [LARGE SCALE GENOMIC DNA]</scope>
    <source>
        <strain evidence="2 3">ATCC 34164</strain>
    </source>
</reference>
<proteinExistence type="predicted"/>
<feature type="domain" description="Cupin type-2" evidence="1">
    <location>
        <begin position="31"/>
        <end position="93"/>
    </location>
</feature>
<dbReference type="SUPFAM" id="SSF51182">
    <property type="entry name" value="RmlC-like cupins"/>
    <property type="match status" value="1"/>
</dbReference>
<dbReference type="OrthoDB" id="504210at2759"/>